<organism evidence="6 7">
    <name type="scientific">Chryseobacterium aquaeductus</name>
    <dbReference type="NCBI Taxonomy" id="2675056"/>
    <lineage>
        <taxon>Bacteria</taxon>
        <taxon>Pseudomonadati</taxon>
        <taxon>Bacteroidota</taxon>
        <taxon>Flavobacteriia</taxon>
        <taxon>Flavobacteriales</taxon>
        <taxon>Weeksellaceae</taxon>
        <taxon>Chryseobacterium group</taxon>
        <taxon>Chryseobacterium</taxon>
    </lineage>
</organism>
<evidence type="ECO:0000259" key="5">
    <source>
        <dbReference type="SMART" id="SM00534"/>
    </source>
</evidence>
<keyword evidence="3" id="KW-0238">DNA-binding</keyword>
<dbReference type="GO" id="GO:0030983">
    <property type="term" value="F:mismatched DNA binding"/>
    <property type="evidence" value="ECO:0007669"/>
    <property type="project" value="InterPro"/>
</dbReference>
<dbReference type="GO" id="GO:0005524">
    <property type="term" value="F:ATP binding"/>
    <property type="evidence" value="ECO:0007669"/>
    <property type="project" value="UniProtKB-KW"/>
</dbReference>
<dbReference type="GO" id="GO:0140664">
    <property type="term" value="F:ATP-dependent DNA damage sensor activity"/>
    <property type="evidence" value="ECO:0007669"/>
    <property type="project" value="InterPro"/>
</dbReference>
<dbReference type="PANTHER" id="PTHR48466">
    <property type="entry name" value="OS10G0509000 PROTEIN-RELATED"/>
    <property type="match status" value="1"/>
</dbReference>
<dbReference type="InterPro" id="IPR005747">
    <property type="entry name" value="MutS2"/>
</dbReference>
<keyword evidence="7" id="KW-1185">Reference proteome</keyword>
<dbReference type="EMBL" id="CAJIMS010000001">
    <property type="protein sequence ID" value="CAD7798848.1"/>
    <property type="molecule type" value="Genomic_DNA"/>
</dbReference>
<keyword evidence="6" id="KW-0378">Hydrolase</keyword>
<dbReference type="SUPFAM" id="SSF52540">
    <property type="entry name" value="P-loop containing nucleoside triphosphate hydrolases"/>
    <property type="match status" value="1"/>
</dbReference>
<feature type="domain" description="DNA mismatch repair proteins mutS family" evidence="5">
    <location>
        <begin position="357"/>
        <end position="542"/>
    </location>
</feature>
<sequence length="739" mass="85491">MVQKIQIHFQISKLSHFQINYLCTVYINKADLNELEFPALLSEIAPFAYSPKTREKILELRPMKIDEAELSLKKTSEYLSSFESSNAIPFDEYEDIESELKLMLIDNYRLENSAFIKIKTLTEQIGKLQKFFPTMPDTFPKLMQDASALEYKKEIIDKIDKVFNRFGEVKSEASPILKTLRAEIQVAKKAIQENFNRVLFNYSQSDFLDDIRESIIEDQRVLAVKSAYKKRVPGRVLGLSKTGSITFIQPDSVVKHYFKLREDQEEEKKEIDKILRQLTAELAVFQPQLWRYQVYIFDLDLTRAKAKFSELINGVLPKINRHKTLKLKDAFHPLLWLRNKAENKTIFPQTLSLTEHNRIICISGPNAGGKSITLKTVGLLQLMIQSGILVPVHPKSEMFFFEKIMTDIGDNQSIENHLSTYSSRLKKMGGIIRESNPDTLLLIDEFGTGSDPELGGALAESFLEFFYDKKSFAIITTHYTNIKIVIEELPNAQNAAMLFDEETLEPMYKLEVGQAGSSFTFEVAEKNKIPRFIIHSAKKKVEHDIVNLDKTIVKLQQEKFEVEKLKTDLAERKGSVEDKRDNLQKLNEQLQQKLFNFQKLYEDEHRKLQFGNKIESFIDSYIKGKSRKDVVKDFVKILEQEKFRKIGADKDETKRLQVVKRKITQQLKKEDIIEKISETNDKIEEKRKTDRAVWMKIGQRVRITGSTSVGTIETISKNKVTVNYGSFKTVISAEELERI</sequence>
<dbReference type="GO" id="GO:0016887">
    <property type="term" value="F:ATP hydrolysis activity"/>
    <property type="evidence" value="ECO:0007669"/>
    <property type="project" value="InterPro"/>
</dbReference>
<dbReference type="Gene3D" id="3.40.50.300">
    <property type="entry name" value="P-loop containing nucleotide triphosphate hydrolases"/>
    <property type="match status" value="1"/>
</dbReference>
<dbReference type="InterPro" id="IPR000432">
    <property type="entry name" value="DNA_mismatch_repair_MutS_C"/>
</dbReference>
<reference evidence="6" key="1">
    <citation type="submission" date="2020-12" db="EMBL/GenBank/DDBJ databases">
        <authorList>
            <person name="Rodrigo-Torres L."/>
            <person name="Arahal R. D."/>
            <person name="Lucena T."/>
        </authorList>
    </citation>
    <scope>NUCLEOTIDE SEQUENCE</scope>
    <source>
        <strain evidence="6">CECT 9390</strain>
    </source>
</reference>
<proteinExistence type="predicted"/>
<dbReference type="Proteomes" id="UP000662618">
    <property type="component" value="Unassembled WGS sequence"/>
</dbReference>
<accession>A0A9N8MDV9</accession>
<evidence type="ECO:0000256" key="4">
    <source>
        <dbReference type="SAM" id="Coils"/>
    </source>
</evidence>
<gene>
    <name evidence="6" type="primary">mutS2_1</name>
    <name evidence="6" type="ORF">CHRY9390_00395</name>
</gene>
<dbReference type="GO" id="GO:0006298">
    <property type="term" value="P:mismatch repair"/>
    <property type="evidence" value="ECO:0007669"/>
    <property type="project" value="InterPro"/>
</dbReference>
<dbReference type="AlphaFoldDB" id="A0A9N8MDV9"/>
<dbReference type="PIRSF" id="PIRSF005814">
    <property type="entry name" value="MutS_YshD"/>
    <property type="match status" value="1"/>
</dbReference>
<name>A0A9N8MDV9_9FLAO</name>
<dbReference type="GO" id="GO:0045910">
    <property type="term" value="P:negative regulation of DNA recombination"/>
    <property type="evidence" value="ECO:0007669"/>
    <property type="project" value="InterPro"/>
</dbReference>
<evidence type="ECO:0000256" key="1">
    <source>
        <dbReference type="ARBA" id="ARBA00022741"/>
    </source>
</evidence>
<protein>
    <submittedName>
        <fullName evidence="6">Endonuclease MutS2</fullName>
        <ecNumber evidence="6">3.1.-.-</ecNumber>
    </submittedName>
</protein>
<dbReference type="InterPro" id="IPR045076">
    <property type="entry name" value="MutS"/>
</dbReference>
<dbReference type="Pfam" id="PF00488">
    <property type="entry name" value="MutS_V"/>
    <property type="match status" value="1"/>
</dbReference>
<evidence type="ECO:0000256" key="2">
    <source>
        <dbReference type="ARBA" id="ARBA00022840"/>
    </source>
</evidence>
<keyword evidence="6" id="KW-0540">Nuclease</keyword>
<dbReference type="SUPFAM" id="SSF48334">
    <property type="entry name" value="DNA repair protein MutS, domain III"/>
    <property type="match status" value="1"/>
</dbReference>
<keyword evidence="1" id="KW-0547">Nucleotide-binding</keyword>
<dbReference type="GO" id="GO:0004519">
    <property type="term" value="F:endonuclease activity"/>
    <property type="evidence" value="ECO:0007669"/>
    <property type="project" value="UniProtKB-KW"/>
</dbReference>
<keyword evidence="4" id="KW-0175">Coiled coil</keyword>
<dbReference type="InterPro" id="IPR027417">
    <property type="entry name" value="P-loop_NTPase"/>
</dbReference>
<dbReference type="EC" id="3.1.-.-" evidence="6"/>
<dbReference type="NCBIfam" id="TIGR01069">
    <property type="entry name" value="mutS2"/>
    <property type="match status" value="1"/>
</dbReference>
<keyword evidence="2" id="KW-0067">ATP-binding</keyword>
<evidence type="ECO:0000313" key="6">
    <source>
        <dbReference type="EMBL" id="CAD7798848.1"/>
    </source>
</evidence>
<comment type="caution">
    <text evidence="6">The sequence shown here is derived from an EMBL/GenBank/DDBJ whole genome shotgun (WGS) entry which is preliminary data.</text>
</comment>
<keyword evidence="6" id="KW-0255">Endonuclease</keyword>
<dbReference type="PANTHER" id="PTHR48466:SF2">
    <property type="entry name" value="OS10G0509000 PROTEIN"/>
    <property type="match status" value="1"/>
</dbReference>
<evidence type="ECO:0000313" key="7">
    <source>
        <dbReference type="Proteomes" id="UP000662618"/>
    </source>
</evidence>
<dbReference type="InterPro" id="IPR036187">
    <property type="entry name" value="DNA_mismatch_repair_MutS_sf"/>
</dbReference>
<evidence type="ECO:0000256" key="3">
    <source>
        <dbReference type="ARBA" id="ARBA00023125"/>
    </source>
</evidence>
<feature type="coiled-coil region" evidence="4">
    <location>
        <begin position="538"/>
        <end position="603"/>
    </location>
</feature>
<dbReference type="SMART" id="SM00534">
    <property type="entry name" value="MUTSac"/>
    <property type="match status" value="1"/>
</dbReference>